<dbReference type="PROSITE" id="PS51782">
    <property type="entry name" value="LYSM"/>
    <property type="match status" value="2"/>
</dbReference>
<dbReference type="OrthoDB" id="8444614at2"/>
<feature type="transmembrane region" description="Helical" evidence="3">
    <location>
        <begin position="57"/>
        <end position="83"/>
    </location>
</feature>
<organism evidence="5 6">
    <name type="scientific">Cellulomonas marina</name>
    <dbReference type="NCBI Taxonomy" id="988821"/>
    <lineage>
        <taxon>Bacteria</taxon>
        <taxon>Bacillati</taxon>
        <taxon>Actinomycetota</taxon>
        <taxon>Actinomycetes</taxon>
        <taxon>Micrococcales</taxon>
        <taxon>Cellulomonadaceae</taxon>
        <taxon>Cellulomonas</taxon>
    </lineage>
</organism>
<protein>
    <submittedName>
        <fullName evidence="5">LysM domain-containing protein</fullName>
    </submittedName>
</protein>
<gene>
    <name evidence="5" type="ORF">SAMN05421867_12150</name>
</gene>
<dbReference type="InterPro" id="IPR005158">
    <property type="entry name" value="BTAD"/>
</dbReference>
<evidence type="ECO:0000256" key="3">
    <source>
        <dbReference type="SAM" id="Phobius"/>
    </source>
</evidence>
<feature type="transmembrane region" description="Helical" evidence="3">
    <location>
        <begin position="104"/>
        <end position="125"/>
    </location>
</feature>
<feature type="region of interest" description="Disordered" evidence="2">
    <location>
        <begin position="338"/>
        <end position="411"/>
    </location>
</feature>
<evidence type="ECO:0000313" key="6">
    <source>
        <dbReference type="Proteomes" id="UP000199012"/>
    </source>
</evidence>
<evidence type="ECO:0000256" key="2">
    <source>
        <dbReference type="SAM" id="MobiDB-lite"/>
    </source>
</evidence>
<dbReference type="SMART" id="SM00257">
    <property type="entry name" value="LysM"/>
    <property type="match status" value="2"/>
</dbReference>
<sequence>MTTTATRLRGLLAALVLVALVVGLPVLLWAVAGSPLPSALPDWDQVVGTFSRPDYTGSVLLGVIKVVAWLAWATFAIATITETAAQLRGVRAPRLRGLGAQQRLASGLVASVLIALSVAPVATAADAAAAPAPVSAALTPGVTVSAPATPVAATAPAPAVQEQAAPQTEELATYQVRKGDSLWAIADEQLGDGQRWPEIAELNYGRPQPGGHSLGPSHWIDPGWTLLLPVPAPQAAAPASAPAASTTHVVQPGETLWSIADDQLGDGERWTDIFDASKDLDQGDGARLQDPSLIRPGWTVIVPATTTVMGAQEQAPVVDEQPAAVVDEQPAIDEAPTTVAPPAEAQQPLDEQGPAGAQEALEPADQTQRAEETGQEPAQPAPPASQAPQDAQDSTQQGDDETATSLDEDVDDHAVEVRTLTGVGGLLAVGLLGLLAAKRSAARRRRRPGQRIALPEPDSGESVLEAELRAVADPLGVDTVNRALRAMAAWHREQGKALPDVRAARLSEDYFEIYLDQPADLPAPWTGTADRCVWQITATDTADVPLEVDADTSSPYPSLVTLGHDEENAHVLLDLEQVDCLSIRGDEPTTHATLAALAIELATTPWADDVQVTLVSTMPELGDVIDTGRIRHVHGLANIVRELEARAAEVESALGQSGAQSLVDARGRGLAADAWTPEILLIGEQLDPTVRAALEQLVTRVPRVGIAAVTSDAQLGEWVLDLDRDDPSRGVLQPAGITIRPQQLDAATYELALNLLREQDPQPGPTWAAHLVDDEVPLADLPVAAATDDDEAAADSTVVDVDVAEVADEPTSAAVVQLRPPAVKVLGPVDVEVTSGVTMQPSHQRQATELVAFLALHPGATGADISAAMWPGRAPNLTTRRSAVSRARRWLGVDADGRNHLPLVVGSEEDAADGDGYRLRGVTTDWAQFLELVGDNAATTPLADLKAALSLVRGRPFADAKATKYTWAEADMQEMLAAIVDVAHEVARRALQTGDTATARQAAAVGRLVDAADERVWRDGIRAEWAAGRADDATRLVSQLQDLLADLETEAEPETEELFAEVHKLTTRRAAHGGAR</sequence>
<keyword evidence="3" id="KW-1133">Transmembrane helix</keyword>
<accession>A0A1I1AQN4</accession>
<feature type="compositionally biased region" description="Acidic residues" evidence="2">
    <location>
        <begin position="398"/>
        <end position="411"/>
    </location>
</feature>
<dbReference type="Gene3D" id="3.10.350.10">
    <property type="entry name" value="LysM domain"/>
    <property type="match status" value="2"/>
</dbReference>
<keyword evidence="1" id="KW-0175">Coiled coil</keyword>
<dbReference type="RefSeq" id="WP_090034942.1">
    <property type="nucleotide sequence ID" value="NZ_BONM01000014.1"/>
</dbReference>
<feature type="domain" description="LysM" evidence="4">
    <location>
        <begin position="246"/>
        <end position="302"/>
    </location>
</feature>
<dbReference type="CDD" id="cd00118">
    <property type="entry name" value="LysM"/>
    <property type="match status" value="2"/>
</dbReference>
<dbReference type="SMART" id="SM01043">
    <property type="entry name" value="BTAD"/>
    <property type="match status" value="1"/>
</dbReference>
<reference evidence="6" key="1">
    <citation type="submission" date="2016-10" db="EMBL/GenBank/DDBJ databases">
        <authorList>
            <person name="Varghese N."/>
            <person name="Submissions S."/>
        </authorList>
    </citation>
    <scope>NUCLEOTIDE SEQUENCE [LARGE SCALE GENOMIC DNA]</scope>
    <source>
        <strain evidence="6">CGMCC 4.6945</strain>
    </source>
</reference>
<dbReference type="InterPro" id="IPR011990">
    <property type="entry name" value="TPR-like_helical_dom_sf"/>
</dbReference>
<dbReference type="AlphaFoldDB" id="A0A1I1AQN4"/>
<feature type="compositionally biased region" description="Low complexity" evidence="2">
    <location>
        <begin position="386"/>
        <end position="397"/>
    </location>
</feature>
<dbReference type="InterPro" id="IPR052196">
    <property type="entry name" value="Bact_Kbp"/>
</dbReference>
<dbReference type="InterPro" id="IPR018392">
    <property type="entry name" value="LysM"/>
</dbReference>
<dbReference type="Gene3D" id="1.25.40.10">
    <property type="entry name" value="Tetratricopeptide repeat domain"/>
    <property type="match status" value="1"/>
</dbReference>
<dbReference type="EMBL" id="FOKA01000021">
    <property type="protein sequence ID" value="SFB40359.1"/>
    <property type="molecule type" value="Genomic_DNA"/>
</dbReference>
<name>A0A1I1AQN4_9CELL</name>
<dbReference type="Proteomes" id="UP000199012">
    <property type="component" value="Unassembled WGS sequence"/>
</dbReference>
<dbReference type="STRING" id="988821.SAMN05421867_12150"/>
<dbReference type="PANTHER" id="PTHR34700:SF4">
    <property type="entry name" value="PHAGE-LIKE ELEMENT PBSX PROTEIN XKDP"/>
    <property type="match status" value="1"/>
</dbReference>
<keyword evidence="6" id="KW-1185">Reference proteome</keyword>
<dbReference type="InterPro" id="IPR036388">
    <property type="entry name" value="WH-like_DNA-bd_sf"/>
</dbReference>
<dbReference type="Pfam" id="PF01476">
    <property type="entry name" value="LysM"/>
    <property type="match status" value="2"/>
</dbReference>
<evidence type="ECO:0000256" key="1">
    <source>
        <dbReference type="SAM" id="Coils"/>
    </source>
</evidence>
<evidence type="ECO:0000313" key="5">
    <source>
        <dbReference type="EMBL" id="SFB40359.1"/>
    </source>
</evidence>
<dbReference type="InterPro" id="IPR036779">
    <property type="entry name" value="LysM_dom_sf"/>
</dbReference>
<proteinExistence type="predicted"/>
<keyword evidence="3" id="KW-0812">Transmembrane</keyword>
<feature type="compositionally biased region" description="Low complexity" evidence="2">
    <location>
        <begin position="338"/>
        <end position="348"/>
    </location>
</feature>
<keyword evidence="3" id="KW-0472">Membrane</keyword>
<dbReference type="PANTHER" id="PTHR34700">
    <property type="entry name" value="POTASSIUM BINDING PROTEIN KBP"/>
    <property type="match status" value="1"/>
</dbReference>
<dbReference type="Gene3D" id="1.10.10.10">
    <property type="entry name" value="Winged helix-like DNA-binding domain superfamily/Winged helix DNA-binding domain"/>
    <property type="match status" value="1"/>
</dbReference>
<evidence type="ECO:0000259" key="4">
    <source>
        <dbReference type="PROSITE" id="PS51782"/>
    </source>
</evidence>
<feature type="coiled-coil region" evidence="1">
    <location>
        <begin position="1030"/>
        <end position="1057"/>
    </location>
</feature>
<feature type="domain" description="LysM" evidence="4">
    <location>
        <begin position="172"/>
        <end position="228"/>
    </location>
</feature>